<feature type="compositionally biased region" description="Polar residues" evidence="1">
    <location>
        <begin position="29"/>
        <end position="52"/>
    </location>
</feature>
<dbReference type="OrthoDB" id="5429993at2759"/>
<reference evidence="2" key="1">
    <citation type="journal article" date="2020" name="Stud. Mycol.">
        <title>101 Dothideomycetes genomes: a test case for predicting lifestyles and emergence of pathogens.</title>
        <authorList>
            <person name="Haridas S."/>
            <person name="Albert R."/>
            <person name="Binder M."/>
            <person name="Bloem J."/>
            <person name="Labutti K."/>
            <person name="Salamov A."/>
            <person name="Andreopoulos B."/>
            <person name="Baker S."/>
            <person name="Barry K."/>
            <person name="Bills G."/>
            <person name="Bluhm B."/>
            <person name="Cannon C."/>
            <person name="Castanera R."/>
            <person name="Culley D."/>
            <person name="Daum C."/>
            <person name="Ezra D."/>
            <person name="Gonzalez J."/>
            <person name="Henrissat B."/>
            <person name="Kuo A."/>
            <person name="Liang C."/>
            <person name="Lipzen A."/>
            <person name="Lutzoni F."/>
            <person name="Magnuson J."/>
            <person name="Mondo S."/>
            <person name="Nolan M."/>
            <person name="Ohm R."/>
            <person name="Pangilinan J."/>
            <person name="Park H.-J."/>
            <person name="Ramirez L."/>
            <person name="Alfaro M."/>
            <person name="Sun H."/>
            <person name="Tritt A."/>
            <person name="Yoshinaga Y."/>
            <person name="Zwiers L.-H."/>
            <person name="Turgeon B."/>
            <person name="Goodwin S."/>
            <person name="Spatafora J."/>
            <person name="Crous P."/>
            <person name="Grigoriev I."/>
        </authorList>
    </citation>
    <scope>NUCLEOTIDE SEQUENCE</scope>
    <source>
        <strain evidence="2">ATCC 74209</strain>
    </source>
</reference>
<feature type="compositionally biased region" description="Polar residues" evidence="1">
    <location>
        <begin position="72"/>
        <end position="84"/>
    </location>
</feature>
<dbReference type="Proteomes" id="UP000799536">
    <property type="component" value="Unassembled WGS sequence"/>
</dbReference>
<feature type="compositionally biased region" description="Basic and acidic residues" evidence="1">
    <location>
        <begin position="163"/>
        <end position="174"/>
    </location>
</feature>
<keyword evidence="3" id="KW-1185">Reference proteome</keyword>
<evidence type="ECO:0000313" key="2">
    <source>
        <dbReference type="EMBL" id="KAF2199622.1"/>
    </source>
</evidence>
<feature type="compositionally biased region" description="Polar residues" evidence="1">
    <location>
        <begin position="146"/>
        <end position="162"/>
    </location>
</feature>
<sequence>RPRPQSMYQTSSTCAEYDNQAKAPPSTGMLRSSTASEKPTPSTSRLSRSQSVRKPAVATRSAAGPKVGAHSRNLSTSAATSIQTRPREQTSRSERPKSLFIPSSNPTRGASAVADTSTGENRTSQRIAALKHSVSDQSKPERPKSSGPTANDTDQPRSTQPTVRREPLKVESKRQARPAFSTLQQHFTPRKTGKAPTSTFLHPPAPDPAHCSLPPEITGLQTQLLQLNLLHESSVPTDKDWHRSAKERLHGKFDEVATMYQVMRDNERQALEQTNIKALREWSSGNSSFGMVEHIQLVSGPLHEVPSLLGAGGRFSKLFDEFSRWLTWVEEIWSARKDADRNLGSAEGLGVSWNLENAALMRKLTAFSRDLDRLTQPVSGSSIARIVSTCKTLVGGMLDELHTMQVIERGVVAREREWVEEELKSIAQVTGAHLDISEGNEIWRK</sequence>
<feature type="non-terminal residue" evidence="2">
    <location>
        <position position="1"/>
    </location>
</feature>
<evidence type="ECO:0000313" key="3">
    <source>
        <dbReference type="Proteomes" id="UP000799536"/>
    </source>
</evidence>
<dbReference type="EMBL" id="ML994065">
    <property type="protein sequence ID" value="KAF2199622.1"/>
    <property type="molecule type" value="Genomic_DNA"/>
</dbReference>
<gene>
    <name evidence="2" type="ORF">GQ43DRAFT_375817</name>
</gene>
<accession>A0A9P4JHQ6</accession>
<name>A0A9P4JHQ6_9PLEO</name>
<dbReference type="AlphaFoldDB" id="A0A9P4JHQ6"/>
<organism evidence="2 3">
    <name type="scientific">Delitschia confertaspora ATCC 74209</name>
    <dbReference type="NCBI Taxonomy" id="1513339"/>
    <lineage>
        <taxon>Eukaryota</taxon>
        <taxon>Fungi</taxon>
        <taxon>Dikarya</taxon>
        <taxon>Ascomycota</taxon>
        <taxon>Pezizomycotina</taxon>
        <taxon>Dothideomycetes</taxon>
        <taxon>Pleosporomycetidae</taxon>
        <taxon>Pleosporales</taxon>
        <taxon>Delitschiaceae</taxon>
        <taxon>Delitschia</taxon>
    </lineage>
</organism>
<proteinExistence type="predicted"/>
<feature type="compositionally biased region" description="Basic and acidic residues" evidence="1">
    <location>
        <begin position="85"/>
        <end position="97"/>
    </location>
</feature>
<feature type="compositionally biased region" description="Polar residues" evidence="1">
    <location>
        <begin position="101"/>
        <end position="126"/>
    </location>
</feature>
<comment type="caution">
    <text evidence="2">The sequence shown here is derived from an EMBL/GenBank/DDBJ whole genome shotgun (WGS) entry which is preliminary data.</text>
</comment>
<feature type="region of interest" description="Disordered" evidence="1">
    <location>
        <begin position="1"/>
        <end position="198"/>
    </location>
</feature>
<feature type="compositionally biased region" description="Polar residues" evidence="1">
    <location>
        <begin position="1"/>
        <end position="14"/>
    </location>
</feature>
<evidence type="ECO:0000256" key="1">
    <source>
        <dbReference type="SAM" id="MobiDB-lite"/>
    </source>
</evidence>
<protein>
    <submittedName>
        <fullName evidence="2">Uncharacterized protein</fullName>
    </submittedName>
</protein>